<dbReference type="STRING" id="296587.C1EC96"/>
<evidence type="ECO:0000256" key="11">
    <source>
        <dbReference type="ARBA" id="ARBA00023098"/>
    </source>
</evidence>
<dbReference type="GeneID" id="8246470"/>
<evidence type="ECO:0000259" key="20">
    <source>
        <dbReference type="PROSITE" id="PS52004"/>
    </source>
</evidence>
<dbReference type="NCBIfam" id="TIGR03150">
    <property type="entry name" value="fabF"/>
    <property type="match status" value="1"/>
</dbReference>
<dbReference type="FunCoup" id="C1EC96">
    <property type="interactions" value="520"/>
</dbReference>
<proteinExistence type="inferred from homology"/>
<evidence type="ECO:0000256" key="14">
    <source>
        <dbReference type="ARBA" id="ARBA00042143"/>
    </source>
</evidence>
<keyword evidence="8 18" id="KW-0808">Transferase</keyword>
<evidence type="ECO:0000256" key="12">
    <source>
        <dbReference type="ARBA" id="ARBA00023160"/>
    </source>
</evidence>
<dbReference type="Pfam" id="PF00109">
    <property type="entry name" value="ketoacyl-synt"/>
    <property type="match status" value="1"/>
</dbReference>
<gene>
    <name evidence="21" type="primary">KAS1</name>
    <name evidence="21" type="ORF">MICPUN_107432</name>
</gene>
<dbReference type="InterPro" id="IPR017568">
    <property type="entry name" value="3-oxoacyl-ACP_synth-2"/>
</dbReference>
<dbReference type="eggNOG" id="KOG1394">
    <property type="taxonomic scope" value="Eukaryota"/>
</dbReference>
<comment type="function">
    <text evidence="16">Catalyzes the condensation reaction of fatty acid synthesis by the addition to an acyl acceptor of two carbons from malonyl-ACP. Specific for elongation from C-10 to unsaturated C-16 and C-18 fatty acids.</text>
</comment>
<accession>C1EC96</accession>
<evidence type="ECO:0000256" key="8">
    <source>
        <dbReference type="ARBA" id="ARBA00022679"/>
    </source>
</evidence>
<evidence type="ECO:0000256" key="4">
    <source>
        <dbReference type="ARBA" id="ARBA00013191"/>
    </source>
</evidence>
<dbReference type="AlphaFoldDB" id="C1EC96"/>
<evidence type="ECO:0000256" key="18">
    <source>
        <dbReference type="RuleBase" id="RU003694"/>
    </source>
</evidence>
<evidence type="ECO:0000256" key="10">
    <source>
        <dbReference type="ARBA" id="ARBA00022946"/>
    </source>
</evidence>
<dbReference type="KEGG" id="mis:MICPUN_107432"/>
<evidence type="ECO:0000256" key="5">
    <source>
        <dbReference type="ARBA" id="ARBA00022516"/>
    </source>
</evidence>
<dbReference type="InterPro" id="IPR020841">
    <property type="entry name" value="PKS_Beta-ketoAc_synthase_dom"/>
</dbReference>
<keyword evidence="13" id="KW-0012">Acyltransferase</keyword>
<dbReference type="InParanoid" id="C1EC96"/>
<keyword evidence="11" id="KW-0443">Lipid metabolism</keyword>
<dbReference type="PANTHER" id="PTHR11712:SF336">
    <property type="entry name" value="3-OXOACYL-[ACYL-CARRIER-PROTEIN] SYNTHASE, MITOCHONDRIAL"/>
    <property type="match status" value="1"/>
</dbReference>
<evidence type="ECO:0000256" key="9">
    <source>
        <dbReference type="ARBA" id="ARBA00022832"/>
    </source>
</evidence>
<keyword evidence="12" id="KW-0275">Fatty acid biosynthesis</keyword>
<name>C1EC96_MICCC</name>
<dbReference type="PROSITE" id="PS52004">
    <property type="entry name" value="KS3_2"/>
    <property type="match status" value="1"/>
</dbReference>
<dbReference type="NCBIfam" id="NF005589">
    <property type="entry name" value="PRK07314.1"/>
    <property type="match status" value="1"/>
</dbReference>
<dbReference type="FunFam" id="3.40.47.10:FF:000027">
    <property type="entry name" value="3-oxoacyl-[acyl-carrier-protein] synthase 2"/>
    <property type="match status" value="1"/>
</dbReference>
<keyword evidence="5" id="KW-0444">Lipid biosynthesis</keyword>
<keyword evidence="10" id="KW-0809">Transit peptide</keyword>
<dbReference type="InterPro" id="IPR014031">
    <property type="entry name" value="Ketoacyl_synth_C"/>
</dbReference>
<dbReference type="InterPro" id="IPR014030">
    <property type="entry name" value="Ketoacyl_synth_N"/>
</dbReference>
<dbReference type="Gene3D" id="3.40.47.10">
    <property type="match status" value="1"/>
</dbReference>
<keyword evidence="9" id="KW-0276">Fatty acid metabolism</keyword>
<dbReference type="InterPro" id="IPR000794">
    <property type="entry name" value="Beta-ketoacyl_synthase"/>
</dbReference>
<dbReference type="GO" id="GO:0004315">
    <property type="term" value="F:3-oxoacyl-[acyl-carrier-protein] synthase activity"/>
    <property type="evidence" value="ECO:0007669"/>
    <property type="project" value="UniProtKB-EC"/>
</dbReference>
<evidence type="ECO:0000313" key="22">
    <source>
        <dbReference type="Proteomes" id="UP000002009"/>
    </source>
</evidence>
<evidence type="ECO:0000256" key="1">
    <source>
        <dbReference type="ARBA" id="ARBA00004229"/>
    </source>
</evidence>
<comment type="subunit">
    <text evidence="3">Homodimer.</text>
</comment>
<evidence type="ECO:0000256" key="17">
    <source>
        <dbReference type="ARBA" id="ARBA00074204"/>
    </source>
</evidence>
<dbReference type="GO" id="GO:0006633">
    <property type="term" value="P:fatty acid biosynthetic process"/>
    <property type="evidence" value="ECO:0007669"/>
    <property type="project" value="UniProtKB-KW"/>
</dbReference>
<dbReference type="GO" id="GO:0009507">
    <property type="term" value="C:chloroplast"/>
    <property type="evidence" value="ECO:0007669"/>
    <property type="project" value="UniProtKB-SubCell"/>
</dbReference>
<dbReference type="RefSeq" id="XP_002504288.1">
    <property type="nucleotide sequence ID" value="XM_002504242.1"/>
</dbReference>
<dbReference type="OrthoDB" id="5334845at2759"/>
<dbReference type="SUPFAM" id="SSF53901">
    <property type="entry name" value="Thiolase-like"/>
    <property type="match status" value="2"/>
</dbReference>
<dbReference type="InterPro" id="IPR016039">
    <property type="entry name" value="Thiolase-like"/>
</dbReference>
<evidence type="ECO:0000256" key="13">
    <source>
        <dbReference type="ARBA" id="ARBA00023315"/>
    </source>
</evidence>
<evidence type="ECO:0000256" key="19">
    <source>
        <dbReference type="SAM" id="MobiDB-lite"/>
    </source>
</evidence>
<evidence type="ECO:0000256" key="16">
    <source>
        <dbReference type="ARBA" id="ARBA00058711"/>
    </source>
</evidence>
<dbReference type="EMBL" id="CP001329">
    <property type="protein sequence ID" value="ACO65546.1"/>
    <property type="molecule type" value="Genomic_DNA"/>
</dbReference>
<evidence type="ECO:0000313" key="21">
    <source>
        <dbReference type="EMBL" id="ACO65546.1"/>
    </source>
</evidence>
<feature type="region of interest" description="Disordered" evidence="19">
    <location>
        <begin position="27"/>
        <end position="70"/>
    </location>
</feature>
<dbReference type="EC" id="2.3.1.41" evidence="4"/>
<dbReference type="OMA" id="QAGWMPT"/>
<keyword evidence="7" id="KW-0934">Plastid</keyword>
<reference evidence="21 22" key="1">
    <citation type="journal article" date="2009" name="Science">
        <title>Green evolution and dynamic adaptations revealed by genomes of the marine picoeukaryotes Micromonas.</title>
        <authorList>
            <person name="Worden A.Z."/>
            <person name="Lee J.H."/>
            <person name="Mock T."/>
            <person name="Rouze P."/>
            <person name="Simmons M.P."/>
            <person name="Aerts A.L."/>
            <person name="Allen A.E."/>
            <person name="Cuvelier M.L."/>
            <person name="Derelle E."/>
            <person name="Everett M.V."/>
            <person name="Foulon E."/>
            <person name="Grimwood J."/>
            <person name="Gundlach H."/>
            <person name="Henrissat B."/>
            <person name="Napoli C."/>
            <person name="McDonald S.M."/>
            <person name="Parker M.S."/>
            <person name="Rombauts S."/>
            <person name="Salamov A."/>
            <person name="Von Dassow P."/>
            <person name="Badger J.H."/>
            <person name="Coutinho P.M."/>
            <person name="Demir E."/>
            <person name="Dubchak I."/>
            <person name="Gentemann C."/>
            <person name="Eikrem W."/>
            <person name="Gready J.E."/>
            <person name="John U."/>
            <person name="Lanier W."/>
            <person name="Lindquist E.A."/>
            <person name="Lucas S."/>
            <person name="Mayer K.F."/>
            <person name="Moreau H."/>
            <person name="Not F."/>
            <person name="Otillar R."/>
            <person name="Panaud O."/>
            <person name="Pangilinan J."/>
            <person name="Paulsen I."/>
            <person name="Piegu B."/>
            <person name="Poliakov A."/>
            <person name="Robbens S."/>
            <person name="Schmutz J."/>
            <person name="Toulza E."/>
            <person name="Wyss T."/>
            <person name="Zelensky A."/>
            <person name="Zhou K."/>
            <person name="Armbrust E.V."/>
            <person name="Bhattacharya D."/>
            <person name="Goodenough U.W."/>
            <person name="Van de Peer Y."/>
            <person name="Grigoriev I.V."/>
        </authorList>
    </citation>
    <scope>NUCLEOTIDE SEQUENCE [LARGE SCALE GENOMIC DNA]</scope>
    <source>
        <strain evidence="22">RCC299 / NOUM17</strain>
    </source>
</reference>
<comment type="similarity">
    <text evidence="2 18">Belongs to the thiolase-like superfamily. Beta-ketoacyl-ACP synthases family.</text>
</comment>
<dbReference type="SMART" id="SM00825">
    <property type="entry name" value="PKS_KS"/>
    <property type="match status" value="1"/>
</dbReference>
<evidence type="ECO:0000256" key="3">
    <source>
        <dbReference type="ARBA" id="ARBA00011738"/>
    </source>
</evidence>
<evidence type="ECO:0000256" key="15">
    <source>
        <dbReference type="ARBA" id="ARBA00049541"/>
    </source>
</evidence>
<dbReference type="InterPro" id="IPR018201">
    <property type="entry name" value="Ketoacyl_synth_AS"/>
</dbReference>
<comment type="subcellular location">
    <subcellularLocation>
        <location evidence="1">Plastid</location>
        <location evidence="1">Chloroplast</location>
    </subcellularLocation>
</comment>
<keyword evidence="22" id="KW-1185">Reference proteome</keyword>
<dbReference type="Pfam" id="PF02801">
    <property type="entry name" value="Ketoacyl-synt_C"/>
    <property type="match status" value="1"/>
</dbReference>
<dbReference type="PROSITE" id="PS00606">
    <property type="entry name" value="KS3_1"/>
    <property type="match status" value="1"/>
</dbReference>
<dbReference type="NCBIfam" id="NF004970">
    <property type="entry name" value="PRK06333.1"/>
    <property type="match status" value="1"/>
</dbReference>
<comment type="catalytic activity">
    <reaction evidence="15">
        <text>a fatty acyl-[ACP] + malonyl-[ACP] + H(+) = a 3-oxoacyl-[ACP] + holo-[ACP] + CO2</text>
        <dbReference type="Rhea" id="RHEA:22836"/>
        <dbReference type="Rhea" id="RHEA-COMP:9623"/>
        <dbReference type="Rhea" id="RHEA-COMP:9685"/>
        <dbReference type="Rhea" id="RHEA-COMP:9916"/>
        <dbReference type="Rhea" id="RHEA-COMP:14125"/>
        <dbReference type="ChEBI" id="CHEBI:15378"/>
        <dbReference type="ChEBI" id="CHEBI:16526"/>
        <dbReference type="ChEBI" id="CHEBI:64479"/>
        <dbReference type="ChEBI" id="CHEBI:78449"/>
        <dbReference type="ChEBI" id="CHEBI:78776"/>
        <dbReference type="ChEBI" id="CHEBI:138651"/>
        <dbReference type="EC" id="2.3.1.41"/>
    </reaction>
</comment>
<dbReference type="CDD" id="cd00834">
    <property type="entry name" value="KAS_I_II"/>
    <property type="match status" value="1"/>
</dbReference>
<keyword evidence="6" id="KW-0150">Chloroplast</keyword>
<dbReference type="GO" id="GO:0005739">
    <property type="term" value="C:mitochondrion"/>
    <property type="evidence" value="ECO:0007669"/>
    <property type="project" value="TreeGrafter"/>
</dbReference>
<dbReference type="Proteomes" id="UP000002009">
    <property type="component" value="Chromosome 9"/>
</dbReference>
<sequence length="514" mass="54395">MAAVSSTTVLVGARGIVANRRTVSARSTRVASTGRKGELQSQTSDSNRRPSRRFPSRFTRDPTLGSKPSQPVRLTFRSVIPHPKTAIIVTAMARETDPKKRVVITGMGLVSCFGNDYDKFYDKLLAGTSGVKMIDRFDTADFPTKFAAQITDFDNEGIVDKKNARRMDDCLQYALVSGNKALMDAGLTDDVIEGMDKTKIGVLAGSGMGGLTVFQDGVKALVEKGPKKITPFFIPYAITNMGGALLAIEKGFMGPNYSISTACATANYAFHSAANHIRKGEADIMIAGGVEAPIIPVGLGGFVACRALSSNNDNFAAASRPWDKNRDGFVMGEGAGLLVLESLESALKRGARIHAEYLGGAITCDAHHMTDPRPDGSGVGLCIEKAVEDAGIDIKEINYINAHATSTLVGDVAEINAVKKAFKGDLTGVKMNGTKSMVGHCLGAAAGVEAVATIMAIKTGWVHPTINQEDPIDEVEGIDTVPNVKAEHKISAAISNSFGFGGHNSCCIFGPYEA</sequence>
<feature type="domain" description="Ketosynthase family 3 (KS3)" evidence="20">
    <location>
        <begin position="99"/>
        <end position="511"/>
    </location>
</feature>
<protein>
    <recommendedName>
        <fullName evidence="17">3-oxoacyl-[acyl-carrier-protein] synthase I, chloroplastic</fullName>
        <ecNumber evidence="4">2.3.1.41</ecNumber>
    </recommendedName>
    <alternativeName>
        <fullName evidence="14">Beta-ketoacyl-ACP synthase I</fullName>
    </alternativeName>
</protein>
<organism evidence="21 22">
    <name type="scientific">Micromonas commoda (strain RCC299 / NOUM17 / CCMP2709)</name>
    <name type="common">Picoplanktonic green alga</name>
    <dbReference type="NCBI Taxonomy" id="296587"/>
    <lineage>
        <taxon>Eukaryota</taxon>
        <taxon>Viridiplantae</taxon>
        <taxon>Chlorophyta</taxon>
        <taxon>Mamiellophyceae</taxon>
        <taxon>Mamiellales</taxon>
        <taxon>Mamiellaceae</taxon>
        <taxon>Micromonas</taxon>
    </lineage>
</organism>
<evidence type="ECO:0000256" key="2">
    <source>
        <dbReference type="ARBA" id="ARBA00008467"/>
    </source>
</evidence>
<evidence type="ECO:0000256" key="6">
    <source>
        <dbReference type="ARBA" id="ARBA00022528"/>
    </source>
</evidence>
<dbReference type="PANTHER" id="PTHR11712">
    <property type="entry name" value="POLYKETIDE SYNTHASE-RELATED"/>
    <property type="match status" value="1"/>
</dbReference>
<evidence type="ECO:0000256" key="7">
    <source>
        <dbReference type="ARBA" id="ARBA00022640"/>
    </source>
</evidence>